<keyword evidence="2" id="KW-1185">Reference proteome</keyword>
<dbReference type="Proteomes" id="UP000607653">
    <property type="component" value="Unassembled WGS sequence"/>
</dbReference>
<comment type="caution">
    <text evidence="1">The sequence shown here is derived from an EMBL/GenBank/DDBJ whole genome shotgun (WGS) entry which is preliminary data.</text>
</comment>
<dbReference type="AlphaFoldDB" id="A0A822ZBM1"/>
<accession>A0A822ZBM1</accession>
<sequence length="27" mass="2995">MEGLVSCATKENVVIVGEEVLTLDWKM</sequence>
<name>A0A822ZBM1_NELNU</name>
<protein>
    <submittedName>
        <fullName evidence="1">Uncharacterized protein</fullName>
    </submittedName>
</protein>
<reference evidence="1 2" key="1">
    <citation type="journal article" date="2020" name="Mol. Biol. Evol.">
        <title>Distinct Expression and Methylation Patterns for Genes with Different Fates following a Single Whole-Genome Duplication in Flowering Plants.</title>
        <authorList>
            <person name="Shi T."/>
            <person name="Rahmani R.S."/>
            <person name="Gugger P.F."/>
            <person name="Wang M."/>
            <person name="Li H."/>
            <person name="Zhang Y."/>
            <person name="Li Z."/>
            <person name="Wang Q."/>
            <person name="Van de Peer Y."/>
            <person name="Marchal K."/>
            <person name="Chen J."/>
        </authorList>
    </citation>
    <scope>NUCLEOTIDE SEQUENCE [LARGE SCALE GENOMIC DNA]</scope>
    <source>
        <tissue evidence="1">Leaf</tissue>
    </source>
</reference>
<evidence type="ECO:0000313" key="2">
    <source>
        <dbReference type="Proteomes" id="UP000607653"/>
    </source>
</evidence>
<evidence type="ECO:0000313" key="1">
    <source>
        <dbReference type="EMBL" id="DAD42307.1"/>
    </source>
</evidence>
<organism evidence="1 2">
    <name type="scientific">Nelumbo nucifera</name>
    <name type="common">Sacred lotus</name>
    <dbReference type="NCBI Taxonomy" id="4432"/>
    <lineage>
        <taxon>Eukaryota</taxon>
        <taxon>Viridiplantae</taxon>
        <taxon>Streptophyta</taxon>
        <taxon>Embryophyta</taxon>
        <taxon>Tracheophyta</taxon>
        <taxon>Spermatophyta</taxon>
        <taxon>Magnoliopsida</taxon>
        <taxon>Proteales</taxon>
        <taxon>Nelumbonaceae</taxon>
        <taxon>Nelumbo</taxon>
    </lineage>
</organism>
<proteinExistence type="predicted"/>
<dbReference type="EMBL" id="DUZY01000006">
    <property type="protein sequence ID" value="DAD42307.1"/>
    <property type="molecule type" value="Genomic_DNA"/>
</dbReference>
<gene>
    <name evidence="1" type="ORF">HUJ06_000537</name>
</gene>